<dbReference type="EMBL" id="JAUFPX010000017">
    <property type="protein sequence ID" value="MDN3592263.1"/>
    <property type="molecule type" value="Genomic_DNA"/>
</dbReference>
<evidence type="ECO:0000313" key="5">
    <source>
        <dbReference type="Proteomes" id="UP001224644"/>
    </source>
</evidence>
<keyword evidence="3 4" id="KW-0808">Transferase</keyword>
<dbReference type="Gene3D" id="3.90.550.10">
    <property type="entry name" value="Spore Coat Polysaccharide Biosynthesis Protein SpsA, Chain A"/>
    <property type="match status" value="1"/>
</dbReference>
<dbReference type="RefSeq" id="WP_238226716.1">
    <property type="nucleotide sequence ID" value="NZ_BPQD01000020.1"/>
</dbReference>
<dbReference type="PANTHER" id="PTHR43179">
    <property type="entry name" value="RHAMNOSYLTRANSFERASE WBBL"/>
    <property type="match status" value="1"/>
</dbReference>
<sequence>MASSANAAVAVLTAGQAKGADHDTHAMGYAAGSPAKEKRPLEACLIYATYGRPETLSQTYQAIGRQTVRPNSVIVSCVRQGDAGTLVGRDEVRVVIGDKGSCRQRNLGLSVIPATTDVVVFFDDDFVPHPRWIEAVLSVFDARPEVGAVTGHLLADDIKGPGLSVEEAFRRVEAAPAGDPSWMVEPYSPYGCNMAFRRSMIEGMTFDERLVLYGWLEDRDFGAAIAKRGARTVKVGAALGVHMGIKRGRTSGVQLGYSQVVNPVYLNRKGTMRAGLVGRHIFGNVASNLVRALRPEPFIDRAGRLRGNLMGFLDLARGRITPEKAATL</sequence>
<dbReference type="InterPro" id="IPR029044">
    <property type="entry name" value="Nucleotide-diphossugar_trans"/>
</dbReference>
<keyword evidence="5" id="KW-1185">Reference proteome</keyword>
<dbReference type="GO" id="GO:0016757">
    <property type="term" value="F:glycosyltransferase activity"/>
    <property type="evidence" value="ECO:0007669"/>
    <property type="project" value="UniProtKB-KW"/>
</dbReference>
<name>A0ABT8BJB6_9HYPH</name>
<accession>A0ABT8BJB6</accession>
<proteinExistence type="inferred from homology"/>
<keyword evidence="2 4" id="KW-0328">Glycosyltransferase</keyword>
<comment type="caution">
    <text evidence="4">The sequence shown here is derived from an EMBL/GenBank/DDBJ whole genome shotgun (WGS) entry which is preliminary data.</text>
</comment>
<dbReference type="Pfam" id="PF13641">
    <property type="entry name" value="Glyco_tranf_2_3"/>
    <property type="match status" value="1"/>
</dbReference>
<dbReference type="PANTHER" id="PTHR43179:SF12">
    <property type="entry name" value="GALACTOFURANOSYLTRANSFERASE GLFT2"/>
    <property type="match status" value="1"/>
</dbReference>
<evidence type="ECO:0000256" key="2">
    <source>
        <dbReference type="ARBA" id="ARBA00022676"/>
    </source>
</evidence>
<gene>
    <name evidence="4" type="ORF">QWZ12_16845</name>
</gene>
<protein>
    <submittedName>
        <fullName evidence="4">Glycosyltransferase</fullName>
        <ecNumber evidence="4">2.4.-.-</ecNumber>
    </submittedName>
</protein>
<dbReference type="EC" id="2.4.-.-" evidence="4"/>
<organism evidence="4 5">
    <name type="scientific">Methylobacterium adhaesivum</name>
    <dbReference type="NCBI Taxonomy" id="333297"/>
    <lineage>
        <taxon>Bacteria</taxon>
        <taxon>Pseudomonadati</taxon>
        <taxon>Pseudomonadota</taxon>
        <taxon>Alphaproteobacteria</taxon>
        <taxon>Hyphomicrobiales</taxon>
        <taxon>Methylobacteriaceae</taxon>
        <taxon>Methylobacterium</taxon>
    </lineage>
</organism>
<evidence type="ECO:0000313" key="4">
    <source>
        <dbReference type="EMBL" id="MDN3592263.1"/>
    </source>
</evidence>
<evidence type="ECO:0000256" key="3">
    <source>
        <dbReference type="ARBA" id="ARBA00022679"/>
    </source>
</evidence>
<comment type="similarity">
    <text evidence="1">Belongs to the glycosyltransferase 2 family.</text>
</comment>
<evidence type="ECO:0000256" key="1">
    <source>
        <dbReference type="ARBA" id="ARBA00006739"/>
    </source>
</evidence>
<dbReference type="Proteomes" id="UP001224644">
    <property type="component" value="Unassembled WGS sequence"/>
</dbReference>
<reference evidence="5" key="1">
    <citation type="journal article" date="2019" name="Int. J. Syst. Evol. Microbiol.">
        <title>The Global Catalogue of Microorganisms (GCM) 10K type strain sequencing project: providing services to taxonomists for standard genome sequencing and annotation.</title>
        <authorList>
            <consortium name="The Broad Institute Genomics Platform"/>
            <consortium name="The Broad Institute Genome Sequencing Center for Infectious Disease"/>
            <person name="Wu L."/>
            <person name="Ma J."/>
        </authorList>
    </citation>
    <scope>NUCLEOTIDE SEQUENCE [LARGE SCALE GENOMIC DNA]</scope>
    <source>
        <strain evidence="5">CECT 7069</strain>
    </source>
</reference>
<dbReference type="SUPFAM" id="SSF53448">
    <property type="entry name" value="Nucleotide-diphospho-sugar transferases"/>
    <property type="match status" value="1"/>
</dbReference>